<dbReference type="Proteomes" id="UP001206548">
    <property type="component" value="Unassembled WGS sequence"/>
</dbReference>
<protein>
    <recommendedName>
        <fullName evidence="3">Sigma-70 family RNA polymerase sigma factor</fullName>
    </recommendedName>
</protein>
<keyword evidence="2" id="KW-1185">Reference proteome</keyword>
<gene>
    <name evidence="1" type="ORF">NXS10_00790</name>
</gene>
<comment type="caution">
    <text evidence="1">The sequence shown here is derived from an EMBL/GenBank/DDBJ whole genome shotgun (WGS) entry which is preliminary data.</text>
</comment>
<dbReference type="EMBL" id="JANUXX010000001">
    <property type="protein sequence ID" value="MCS4487519.1"/>
    <property type="molecule type" value="Genomic_DNA"/>
</dbReference>
<accession>A0ABT2F4X4</accession>
<dbReference type="RefSeq" id="WP_259136631.1">
    <property type="nucleotide sequence ID" value="NZ_JANUXX010000001.1"/>
</dbReference>
<proteinExistence type="predicted"/>
<evidence type="ECO:0000313" key="2">
    <source>
        <dbReference type="Proteomes" id="UP001206548"/>
    </source>
</evidence>
<sequence>MDKVEYYFENYRKEKEKLYDMEHFLENYKPISENAVIQSLVFEKNESERVSCSFSKGRSEMLALTFREKMESENREYFDSNLQKYLSLKADLDFFEQSVSRLDKEYQGLVKDLVFKGLTWDEVIYKHKMSRSTIARKRKLAIEVVRGHFSLMGKSLMLSFKNETKSVLT</sequence>
<evidence type="ECO:0000313" key="1">
    <source>
        <dbReference type="EMBL" id="MCS4487519.1"/>
    </source>
</evidence>
<organism evidence="1 2">
    <name type="scientific">Streptococcus sciuri</name>
    <dbReference type="NCBI Taxonomy" id="2973939"/>
    <lineage>
        <taxon>Bacteria</taxon>
        <taxon>Bacillati</taxon>
        <taxon>Bacillota</taxon>
        <taxon>Bacilli</taxon>
        <taxon>Lactobacillales</taxon>
        <taxon>Streptococcaceae</taxon>
        <taxon>Streptococcus</taxon>
    </lineage>
</organism>
<name>A0ABT2F4X4_9STRE</name>
<evidence type="ECO:0008006" key="3">
    <source>
        <dbReference type="Google" id="ProtNLM"/>
    </source>
</evidence>
<reference evidence="1 2" key="1">
    <citation type="journal article" date="2023" name="Int. J. Syst. Evol. Microbiol.">
        <title>Streptococcus sciuri sp. nov., Staphylococcus marylandisciuri sp. nov. and Staphylococcus americanisciuri sp. nov., isolated from faeces of eastern grey squirrel (Sciurus carolinensis).</title>
        <authorList>
            <person name="Volokhov D.V."/>
            <person name="Zagorodnyaya T.A."/>
            <person name="Furtak V.A."/>
            <person name="Nattanmai G."/>
            <person name="Randall L."/>
            <person name="Jose S."/>
            <person name="Gao Y."/>
            <person name="Eisenberg T."/>
            <person name="Delmonte P."/>
            <person name="Blom J."/>
            <person name="Mitchell K.K."/>
        </authorList>
    </citation>
    <scope>NUCLEOTIDE SEQUENCE [LARGE SCALE GENOMIC DNA]</scope>
    <source>
        <strain evidence="1 2">SQ9-PEA</strain>
    </source>
</reference>